<dbReference type="RefSeq" id="WP_345566692.1">
    <property type="nucleotide sequence ID" value="NZ_BAAAZX010000016.1"/>
</dbReference>
<sequence length="373" mass="40521">MSAETEAGLMGRRVIQVTPYYPPALGGLERVVAQLSQELAHRHEVHVVTTGLRTSGLPRHSVEDGVHVHRLPAIEVANTAISALLPVQLAKARPGDVVHLHIAHALVPELVSAVAALRHVPYVAHFHLDVDASGPLGRLLPWYKQHFLGRVLRRAVAVVALTEEMAEFLVERYGVSRQRLHIVPNGVSDAYFLPPRPAPARPLRLLFVGRLQIQKNVARLLDAMAQVQEDVRLRIVGDGELREPLVAQAARLGLRNVEFVGALYGDDLVKAYADSDAFVLPSDKEGMPLVLLEAMASGLPVIATDVPGNRELVDGTGLLAAPDPAALARRIDELAADADLWRSLAERSARTAAGLSWSRVAERVEQVYTEALA</sequence>
<protein>
    <submittedName>
        <fullName evidence="4">Glycosyltransferase family 4 protein</fullName>
    </submittedName>
</protein>
<evidence type="ECO:0000259" key="3">
    <source>
        <dbReference type="Pfam" id="PF13439"/>
    </source>
</evidence>
<dbReference type="Proteomes" id="UP001500456">
    <property type="component" value="Unassembled WGS sequence"/>
</dbReference>
<dbReference type="Pfam" id="PF13692">
    <property type="entry name" value="Glyco_trans_1_4"/>
    <property type="match status" value="1"/>
</dbReference>
<keyword evidence="2" id="KW-0808">Transferase</keyword>
<dbReference type="PANTHER" id="PTHR45947">
    <property type="entry name" value="SULFOQUINOVOSYL TRANSFERASE SQD2"/>
    <property type="match status" value="1"/>
</dbReference>
<organism evidence="4 5">
    <name type="scientific">Streptomyces plumbiresistens</name>
    <dbReference type="NCBI Taxonomy" id="511811"/>
    <lineage>
        <taxon>Bacteria</taxon>
        <taxon>Bacillati</taxon>
        <taxon>Actinomycetota</taxon>
        <taxon>Actinomycetes</taxon>
        <taxon>Kitasatosporales</taxon>
        <taxon>Streptomycetaceae</taxon>
        <taxon>Streptomyces</taxon>
    </lineage>
</organism>
<dbReference type="InterPro" id="IPR050194">
    <property type="entry name" value="Glycosyltransferase_grp1"/>
</dbReference>
<evidence type="ECO:0000313" key="5">
    <source>
        <dbReference type="Proteomes" id="UP001500456"/>
    </source>
</evidence>
<reference evidence="5" key="1">
    <citation type="journal article" date="2019" name="Int. J. Syst. Evol. Microbiol.">
        <title>The Global Catalogue of Microorganisms (GCM) 10K type strain sequencing project: providing services to taxonomists for standard genome sequencing and annotation.</title>
        <authorList>
            <consortium name="The Broad Institute Genomics Platform"/>
            <consortium name="The Broad Institute Genome Sequencing Center for Infectious Disease"/>
            <person name="Wu L."/>
            <person name="Ma J."/>
        </authorList>
    </citation>
    <scope>NUCLEOTIDE SEQUENCE [LARGE SCALE GENOMIC DNA]</scope>
    <source>
        <strain evidence="5">JCM 16924</strain>
    </source>
</reference>
<dbReference type="Pfam" id="PF13439">
    <property type="entry name" value="Glyco_transf_4"/>
    <property type="match status" value="1"/>
</dbReference>
<dbReference type="CDD" id="cd03801">
    <property type="entry name" value="GT4_PimA-like"/>
    <property type="match status" value="1"/>
</dbReference>
<keyword evidence="1" id="KW-0328">Glycosyltransferase</keyword>
<feature type="domain" description="Glycosyltransferase subfamily 4-like N-terminal" evidence="3">
    <location>
        <begin position="26"/>
        <end position="188"/>
    </location>
</feature>
<dbReference type="SUPFAM" id="SSF53756">
    <property type="entry name" value="UDP-Glycosyltransferase/glycogen phosphorylase"/>
    <property type="match status" value="1"/>
</dbReference>
<dbReference type="PANTHER" id="PTHR45947:SF3">
    <property type="entry name" value="SULFOQUINOVOSYL TRANSFERASE SQD2"/>
    <property type="match status" value="1"/>
</dbReference>
<evidence type="ECO:0000256" key="1">
    <source>
        <dbReference type="ARBA" id="ARBA00022676"/>
    </source>
</evidence>
<gene>
    <name evidence="4" type="ORF">GCM10022232_53170</name>
</gene>
<keyword evidence="5" id="KW-1185">Reference proteome</keyword>
<dbReference type="EMBL" id="BAAAZX010000016">
    <property type="protein sequence ID" value="GAA4006645.1"/>
    <property type="molecule type" value="Genomic_DNA"/>
</dbReference>
<evidence type="ECO:0000313" key="4">
    <source>
        <dbReference type="EMBL" id="GAA4006645.1"/>
    </source>
</evidence>
<dbReference type="Gene3D" id="3.40.50.2000">
    <property type="entry name" value="Glycogen Phosphorylase B"/>
    <property type="match status" value="2"/>
</dbReference>
<comment type="caution">
    <text evidence="4">The sequence shown here is derived from an EMBL/GenBank/DDBJ whole genome shotgun (WGS) entry which is preliminary data.</text>
</comment>
<evidence type="ECO:0000256" key="2">
    <source>
        <dbReference type="ARBA" id="ARBA00022679"/>
    </source>
</evidence>
<dbReference type="InterPro" id="IPR028098">
    <property type="entry name" value="Glyco_trans_4-like_N"/>
</dbReference>
<proteinExistence type="predicted"/>
<accession>A0ABP7S565</accession>
<name>A0ABP7S565_9ACTN</name>